<reference evidence="2 3" key="1">
    <citation type="submission" date="2020-04" db="EMBL/GenBank/DDBJ databases">
        <authorList>
            <person name="Laetsch R D."/>
            <person name="Stevens L."/>
            <person name="Kumar S."/>
            <person name="Blaxter L. M."/>
        </authorList>
    </citation>
    <scope>NUCLEOTIDE SEQUENCE [LARGE SCALE GENOMIC DNA]</scope>
</reference>
<proteinExistence type="predicted"/>
<comment type="caution">
    <text evidence="2">The sequence shown here is derived from an EMBL/GenBank/DDBJ whole genome shotgun (WGS) entry which is preliminary data.</text>
</comment>
<dbReference type="SUPFAM" id="SSF50182">
    <property type="entry name" value="Sm-like ribonucleoproteins"/>
    <property type="match status" value="1"/>
</dbReference>
<keyword evidence="3" id="KW-1185">Reference proteome</keyword>
<sequence>MEEPTPSDLICVEKNDNLSEAEKAVKEYLGKRYEVWLTDGRIVRGTLVCTDKDANMVFIRTDERWRDSQDMRWTGQAMIAKRHVTGMYLLPPPPPSAIPTTSETAE</sequence>
<dbReference type="Pfam" id="PF01423">
    <property type="entry name" value="LSM"/>
    <property type="match status" value="1"/>
</dbReference>
<dbReference type="Gene3D" id="2.30.30.100">
    <property type="match status" value="1"/>
</dbReference>
<evidence type="ECO:0000313" key="2">
    <source>
        <dbReference type="EMBL" id="CAB3407912.1"/>
    </source>
</evidence>
<accession>A0A8S1F8G8</accession>
<evidence type="ECO:0000259" key="1">
    <source>
        <dbReference type="SMART" id="SM00651"/>
    </source>
</evidence>
<dbReference type="InterPro" id="IPR001163">
    <property type="entry name" value="Sm_dom_euk/arc"/>
</dbReference>
<dbReference type="OrthoDB" id="368909at2759"/>
<dbReference type="SMART" id="SM00651">
    <property type="entry name" value="Sm"/>
    <property type="match status" value="1"/>
</dbReference>
<dbReference type="AlphaFoldDB" id="A0A8S1F8G8"/>
<evidence type="ECO:0000313" key="3">
    <source>
        <dbReference type="Proteomes" id="UP000494206"/>
    </source>
</evidence>
<dbReference type="InterPro" id="IPR010920">
    <property type="entry name" value="LSM_dom_sf"/>
</dbReference>
<protein>
    <recommendedName>
        <fullName evidence="1">Sm domain-containing protein</fullName>
    </recommendedName>
</protein>
<organism evidence="2 3">
    <name type="scientific">Caenorhabditis bovis</name>
    <dbReference type="NCBI Taxonomy" id="2654633"/>
    <lineage>
        <taxon>Eukaryota</taxon>
        <taxon>Metazoa</taxon>
        <taxon>Ecdysozoa</taxon>
        <taxon>Nematoda</taxon>
        <taxon>Chromadorea</taxon>
        <taxon>Rhabditida</taxon>
        <taxon>Rhabditina</taxon>
        <taxon>Rhabditomorpha</taxon>
        <taxon>Rhabditoidea</taxon>
        <taxon>Rhabditidae</taxon>
        <taxon>Peloderinae</taxon>
        <taxon>Caenorhabditis</taxon>
    </lineage>
</organism>
<dbReference type="EMBL" id="CADEPM010000006">
    <property type="protein sequence ID" value="CAB3407912.1"/>
    <property type="molecule type" value="Genomic_DNA"/>
</dbReference>
<name>A0A8S1F8G8_9PELO</name>
<feature type="domain" description="Sm" evidence="1">
    <location>
        <begin position="23"/>
        <end position="89"/>
    </location>
</feature>
<dbReference type="Proteomes" id="UP000494206">
    <property type="component" value="Unassembled WGS sequence"/>
</dbReference>
<gene>
    <name evidence="2" type="ORF">CBOVIS_LOCUS9762</name>
</gene>